<accession>A0ABW1D9F3</accession>
<dbReference type="Proteomes" id="UP001596058">
    <property type="component" value="Unassembled WGS sequence"/>
</dbReference>
<dbReference type="PANTHER" id="PTHR43975:SF2">
    <property type="entry name" value="EG:BACR7A4.14 PROTEIN-RELATED"/>
    <property type="match status" value="1"/>
</dbReference>
<dbReference type="EC" id="1.1.1.-" evidence="2"/>
<evidence type="ECO:0000256" key="1">
    <source>
        <dbReference type="ARBA" id="ARBA00006484"/>
    </source>
</evidence>
<reference evidence="3" key="1">
    <citation type="journal article" date="2019" name="Int. J. Syst. Evol. Microbiol.">
        <title>The Global Catalogue of Microorganisms (GCM) 10K type strain sequencing project: providing services to taxonomists for standard genome sequencing and annotation.</title>
        <authorList>
            <consortium name="The Broad Institute Genomics Platform"/>
            <consortium name="The Broad Institute Genome Sequencing Center for Infectious Disease"/>
            <person name="Wu L."/>
            <person name="Ma J."/>
        </authorList>
    </citation>
    <scope>NUCLEOTIDE SEQUENCE [LARGE SCALE GENOMIC DNA]</scope>
    <source>
        <strain evidence="3">CCUG 53903</strain>
    </source>
</reference>
<dbReference type="SUPFAM" id="SSF51735">
    <property type="entry name" value="NAD(P)-binding Rossmann-fold domains"/>
    <property type="match status" value="1"/>
</dbReference>
<comment type="caution">
    <text evidence="2">The sequence shown here is derived from an EMBL/GenBank/DDBJ whole genome shotgun (WGS) entry which is preliminary data.</text>
</comment>
<evidence type="ECO:0000313" key="2">
    <source>
        <dbReference type="EMBL" id="MFC5834583.1"/>
    </source>
</evidence>
<protein>
    <submittedName>
        <fullName evidence="2">SDR family NAD(P)-dependent oxidoreductase</fullName>
        <ecNumber evidence="2">1.1.1.-</ecNumber>
    </submittedName>
</protein>
<proteinExistence type="inferred from homology"/>
<gene>
    <name evidence="2" type="ORF">ACFPZ3_62990</name>
</gene>
<dbReference type="PANTHER" id="PTHR43975">
    <property type="entry name" value="ZGC:101858"/>
    <property type="match status" value="1"/>
</dbReference>
<sequence>MTTSLRGQTVIITGGGTGIGRVTARLFAQEGADVLIAGRTVATLKETAEGHDRIEVVEADVAEPGAPERIVAAALDAFGRVDVLVNNAAITRPAALGAIDREAAEQQVATNLIGPAMLAQEALPHLEATRGTIVNITSNGPQRGWANNSVYGATKVGLDFLTYTWAVELAPRGIRVVSVAPGVTATPVLVHAGFTPEEITRWGGELTARIPLGRIARPEEIGWWIVNVARPEAAYLTGTVLRVDGGINAA</sequence>
<dbReference type="InterPro" id="IPR020904">
    <property type="entry name" value="Sc_DH/Rdtase_CS"/>
</dbReference>
<keyword evidence="3" id="KW-1185">Reference proteome</keyword>
<dbReference type="GO" id="GO:0016491">
    <property type="term" value="F:oxidoreductase activity"/>
    <property type="evidence" value="ECO:0007669"/>
    <property type="project" value="UniProtKB-KW"/>
</dbReference>
<dbReference type="Pfam" id="PF13561">
    <property type="entry name" value="adh_short_C2"/>
    <property type="match status" value="1"/>
</dbReference>
<organism evidence="2 3">
    <name type="scientific">Nonomuraea insulae</name>
    <dbReference type="NCBI Taxonomy" id="1616787"/>
    <lineage>
        <taxon>Bacteria</taxon>
        <taxon>Bacillati</taxon>
        <taxon>Actinomycetota</taxon>
        <taxon>Actinomycetes</taxon>
        <taxon>Streptosporangiales</taxon>
        <taxon>Streptosporangiaceae</taxon>
        <taxon>Nonomuraea</taxon>
    </lineage>
</organism>
<dbReference type="InterPro" id="IPR036291">
    <property type="entry name" value="NAD(P)-bd_dom_sf"/>
</dbReference>
<dbReference type="PRINTS" id="PR00081">
    <property type="entry name" value="GDHRDH"/>
</dbReference>
<dbReference type="RefSeq" id="WP_379523997.1">
    <property type="nucleotide sequence ID" value="NZ_JBHSPA010000113.1"/>
</dbReference>
<dbReference type="Gene3D" id="3.40.50.720">
    <property type="entry name" value="NAD(P)-binding Rossmann-like Domain"/>
    <property type="match status" value="1"/>
</dbReference>
<dbReference type="PROSITE" id="PS00061">
    <property type="entry name" value="ADH_SHORT"/>
    <property type="match status" value="1"/>
</dbReference>
<dbReference type="InterPro" id="IPR002347">
    <property type="entry name" value="SDR_fam"/>
</dbReference>
<dbReference type="CDD" id="cd05233">
    <property type="entry name" value="SDR_c"/>
    <property type="match status" value="1"/>
</dbReference>
<dbReference type="EMBL" id="JBHSPA010000113">
    <property type="protein sequence ID" value="MFC5834583.1"/>
    <property type="molecule type" value="Genomic_DNA"/>
</dbReference>
<name>A0ABW1D9F3_9ACTN</name>
<dbReference type="PRINTS" id="PR00080">
    <property type="entry name" value="SDRFAMILY"/>
</dbReference>
<comment type="similarity">
    <text evidence="1">Belongs to the short-chain dehydrogenases/reductases (SDR) family.</text>
</comment>
<keyword evidence="2" id="KW-0560">Oxidoreductase</keyword>
<evidence type="ECO:0000313" key="3">
    <source>
        <dbReference type="Proteomes" id="UP001596058"/>
    </source>
</evidence>